<dbReference type="Proteomes" id="UP001139011">
    <property type="component" value="Unassembled WGS sequence"/>
</dbReference>
<name>A0A9X1X9C3_9BACL</name>
<sequence>MAIHYHCRHCGKHVGSLEHLNLTSEQLGFHELTSEERQAMLEYDKQGHLQVKTICEDCHEALERNPDYYALHSFIQ</sequence>
<evidence type="ECO:0000313" key="1">
    <source>
        <dbReference type="EMBL" id="MCK6255128.1"/>
    </source>
</evidence>
<reference evidence="1" key="1">
    <citation type="submission" date="2021-09" db="EMBL/GenBank/DDBJ databases">
        <title>Genome analysis of Fictibacillus sp. KIGAM418 isolated from marine sediment.</title>
        <authorList>
            <person name="Seo M.-J."/>
            <person name="Cho E.-S."/>
            <person name="Hwang C.Y."/>
        </authorList>
    </citation>
    <scope>NUCLEOTIDE SEQUENCE</scope>
    <source>
        <strain evidence="1">KIGAM418</strain>
    </source>
</reference>
<protein>
    <submittedName>
        <fullName evidence="1">Anti-sigma-F factor Fin family protein</fullName>
    </submittedName>
</protein>
<dbReference type="RefSeq" id="WP_248251042.1">
    <property type="nucleotide sequence ID" value="NZ_JAIWJX010000002.1"/>
</dbReference>
<dbReference type="EMBL" id="JAIWJX010000002">
    <property type="protein sequence ID" value="MCK6255128.1"/>
    <property type="molecule type" value="Genomic_DNA"/>
</dbReference>
<gene>
    <name evidence="1" type="ORF">LCY76_00370</name>
</gene>
<comment type="caution">
    <text evidence="1">The sequence shown here is derived from an EMBL/GenBank/DDBJ whole genome shotgun (WGS) entry which is preliminary data.</text>
</comment>
<dbReference type="AlphaFoldDB" id="A0A9X1X9C3"/>
<organism evidence="1 2">
    <name type="scientific">Fictibacillus marinisediminis</name>
    <dbReference type="NCBI Taxonomy" id="2878389"/>
    <lineage>
        <taxon>Bacteria</taxon>
        <taxon>Bacillati</taxon>
        <taxon>Bacillota</taxon>
        <taxon>Bacilli</taxon>
        <taxon>Bacillales</taxon>
        <taxon>Fictibacillaceae</taxon>
        <taxon>Fictibacillus</taxon>
    </lineage>
</organism>
<evidence type="ECO:0000313" key="2">
    <source>
        <dbReference type="Proteomes" id="UP001139011"/>
    </source>
</evidence>
<accession>A0A9X1X9C3</accession>
<dbReference type="GO" id="GO:0010468">
    <property type="term" value="P:regulation of gene expression"/>
    <property type="evidence" value="ECO:0007669"/>
    <property type="project" value="InterPro"/>
</dbReference>
<keyword evidence="2" id="KW-1185">Reference proteome</keyword>
<dbReference type="InterPro" id="IPR020115">
    <property type="entry name" value="Fin"/>
</dbReference>
<dbReference type="Pfam" id="PF10955">
    <property type="entry name" value="Fin"/>
    <property type="match status" value="1"/>
</dbReference>
<proteinExistence type="predicted"/>